<dbReference type="InterPro" id="IPR032808">
    <property type="entry name" value="DoxX"/>
</dbReference>
<evidence type="ECO:0000256" key="2">
    <source>
        <dbReference type="ARBA" id="ARBA00022692"/>
    </source>
</evidence>
<accession>A0A841FHL1</accession>
<dbReference type="Proteomes" id="UP000548476">
    <property type="component" value="Unassembled WGS sequence"/>
</dbReference>
<name>A0A841FHL1_9ACTN</name>
<keyword evidence="7" id="KW-1185">Reference proteome</keyword>
<feature type="transmembrane region" description="Helical" evidence="5">
    <location>
        <begin position="30"/>
        <end position="49"/>
    </location>
</feature>
<dbReference type="EMBL" id="JACHGT010000006">
    <property type="protein sequence ID" value="MBB6035225.1"/>
    <property type="molecule type" value="Genomic_DNA"/>
</dbReference>
<gene>
    <name evidence="6" type="ORF">HNR73_003082</name>
</gene>
<evidence type="ECO:0000313" key="6">
    <source>
        <dbReference type="EMBL" id="MBB6035225.1"/>
    </source>
</evidence>
<keyword evidence="2 5" id="KW-0812">Transmembrane</keyword>
<evidence type="ECO:0000256" key="3">
    <source>
        <dbReference type="ARBA" id="ARBA00022989"/>
    </source>
</evidence>
<feature type="transmembrane region" description="Helical" evidence="5">
    <location>
        <begin position="93"/>
        <end position="114"/>
    </location>
</feature>
<organism evidence="6 7">
    <name type="scientific">Phytomonospora endophytica</name>
    <dbReference type="NCBI Taxonomy" id="714109"/>
    <lineage>
        <taxon>Bacteria</taxon>
        <taxon>Bacillati</taxon>
        <taxon>Actinomycetota</taxon>
        <taxon>Actinomycetes</taxon>
        <taxon>Micromonosporales</taxon>
        <taxon>Micromonosporaceae</taxon>
        <taxon>Phytomonospora</taxon>
    </lineage>
</organism>
<dbReference type="RefSeq" id="WP_184788084.1">
    <property type="nucleotide sequence ID" value="NZ_BONT01000005.1"/>
</dbReference>
<evidence type="ECO:0000256" key="5">
    <source>
        <dbReference type="SAM" id="Phobius"/>
    </source>
</evidence>
<keyword evidence="4 5" id="KW-0472">Membrane</keyword>
<reference evidence="6 7" key="1">
    <citation type="submission" date="2020-08" db="EMBL/GenBank/DDBJ databases">
        <title>Genomic Encyclopedia of Type Strains, Phase IV (KMG-IV): sequencing the most valuable type-strain genomes for metagenomic binning, comparative biology and taxonomic classification.</title>
        <authorList>
            <person name="Goeker M."/>
        </authorList>
    </citation>
    <scope>NUCLEOTIDE SEQUENCE [LARGE SCALE GENOMIC DNA]</scope>
    <source>
        <strain evidence="6 7">YIM 65646</strain>
    </source>
</reference>
<dbReference type="Pfam" id="PF07681">
    <property type="entry name" value="DoxX"/>
    <property type="match status" value="1"/>
</dbReference>
<evidence type="ECO:0000256" key="4">
    <source>
        <dbReference type="ARBA" id="ARBA00023136"/>
    </source>
</evidence>
<proteinExistence type="predicted"/>
<feature type="transmembrane region" description="Helical" evidence="5">
    <location>
        <begin position="69"/>
        <end position="87"/>
    </location>
</feature>
<dbReference type="PANTHER" id="PTHR36974:SF1">
    <property type="entry name" value="DOXX FAMILY MEMBRANE PROTEIN"/>
    <property type="match status" value="1"/>
</dbReference>
<dbReference type="AlphaFoldDB" id="A0A841FHL1"/>
<comment type="caution">
    <text evidence="6">The sequence shown here is derived from an EMBL/GenBank/DDBJ whole genome shotgun (WGS) entry which is preliminary data.</text>
</comment>
<keyword evidence="3 5" id="KW-1133">Transmembrane helix</keyword>
<dbReference type="GO" id="GO:0016020">
    <property type="term" value="C:membrane"/>
    <property type="evidence" value="ECO:0007669"/>
    <property type="project" value="UniProtKB-SubCell"/>
</dbReference>
<evidence type="ECO:0000313" key="7">
    <source>
        <dbReference type="Proteomes" id="UP000548476"/>
    </source>
</evidence>
<dbReference type="PANTHER" id="PTHR36974">
    <property type="entry name" value="MEMBRANE PROTEIN-RELATED"/>
    <property type="match status" value="1"/>
</dbReference>
<comment type="subcellular location">
    <subcellularLocation>
        <location evidence="1">Membrane</location>
        <topology evidence="1">Multi-pass membrane protein</topology>
    </subcellularLocation>
</comment>
<protein>
    <submittedName>
        <fullName evidence="6">Putative membrane protein</fullName>
    </submittedName>
</protein>
<sequence length="146" mass="15094">MAPLIALVGGFVVLRALGFAGVDVLDGWQPAVRGGLALMFLMTGLAHFFGKLRADMIAMVPERLPRPALLVTVTGVLEIAGAVGLLVPATARAAAICLGVLLVVMFPANVSAALRKLEFGGRPATPLPRRTAEQVLYLAAAVLAAL</sequence>
<evidence type="ECO:0000256" key="1">
    <source>
        <dbReference type="ARBA" id="ARBA00004141"/>
    </source>
</evidence>